<feature type="active site" description="Proton donor" evidence="4">
    <location>
        <position position="230"/>
    </location>
</feature>
<dbReference type="Pfam" id="PF04616">
    <property type="entry name" value="Glyco_hydro_43"/>
    <property type="match status" value="1"/>
</dbReference>
<dbReference type="EMBL" id="QRVA01000059">
    <property type="protein sequence ID" value="RGS11191.1"/>
    <property type="molecule type" value="Genomic_DNA"/>
</dbReference>
<evidence type="ECO:0000313" key="10">
    <source>
        <dbReference type="Proteomes" id="UP000283872"/>
    </source>
</evidence>
<dbReference type="InterPro" id="IPR051795">
    <property type="entry name" value="Glycosyl_Hydrlase_43"/>
</dbReference>
<feature type="chain" id="PRO_5018583804" evidence="7">
    <location>
        <begin position="20"/>
        <end position="574"/>
    </location>
</feature>
<dbReference type="InterPro" id="IPR023296">
    <property type="entry name" value="Glyco_hydro_beta-prop_sf"/>
</dbReference>
<comment type="similarity">
    <text evidence="1 6">Belongs to the glycosyl hydrolase 43 family.</text>
</comment>
<dbReference type="Proteomes" id="UP000283872">
    <property type="component" value="Unassembled WGS sequence"/>
</dbReference>
<keyword evidence="3 6" id="KW-0326">Glycosidase</keyword>
<dbReference type="InterPro" id="IPR041542">
    <property type="entry name" value="GH43_C2"/>
</dbReference>
<dbReference type="InterPro" id="IPR013320">
    <property type="entry name" value="ConA-like_dom_sf"/>
</dbReference>
<comment type="caution">
    <text evidence="9">The sequence shown here is derived from an EMBL/GenBank/DDBJ whole genome shotgun (WGS) entry which is preliminary data.</text>
</comment>
<protein>
    <submittedName>
        <fullName evidence="9">Glycoside hydrolase family 43 protein</fullName>
    </submittedName>
</protein>
<feature type="signal peptide" evidence="7">
    <location>
        <begin position="1"/>
        <end position="19"/>
    </location>
</feature>
<evidence type="ECO:0000313" key="9">
    <source>
        <dbReference type="EMBL" id="RGS11191.1"/>
    </source>
</evidence>
<feature type="site" description="Important for catalytic activity, responsible for pKa modulation of the active site Glu and correct orientation of both the proton donor and substrate" evidence="5">
    <location>
        <position position="165"/>
    </location>
</feature>
<accession>A0A3R5WKP2</accession>
<dbReference type="SUPFAM" id="SSF75005">
    <property type="entry name" value="Arabinanase/levansucrase/invertase"/>
    <property type="match status" value="1"/>
</dbReference>
<gene>
    <name evidence="9" type="ORF">DWY11_14725</name>
</gene>
<evidence type="ECO:0000256" key="6">
    <source>
        <dbReference type="RuleBase" id="RU361187"/>
    </source>
</evidence>
<dbReference type="GO" id="GO:0005975">
    <property type="term" value="P:carbohydrate metabolic process"/>
    <property type="evidence" value="ECO:0007669"/>
    <property type="project" value="InterPro"/>
</dbReference>
<dbReference type="Pfam" id="PF17851">
    <property type="entry name" value="GH43_C2"/>
    <property type="match status" value="1"/>
</dbReference>
<dbReference type="GO" id="GO:0004553">
    <property type="term" value="F:hydrolase activity, hydrolyzing O-glycosyl compounds"/>
    <property type="evidence" value="ECO:0007669"/>
    <property type="project" value="InterPro"/>
</dbReference>
<keyword evidence="7" id="KW-0732">Signal</keyword>
<dbReference type="Gene3D" id="2.60.120.200">
    <property type="match status" value="1"/>
</dbReference>
<sequence length="574" mass="64054">MKKIAILSLSLTLAAAAQAQTAEFDYFKYAGNDARFNVEIDKTHQYYNPVLAGFYPDPSLCRVGDTYYLVNSSFTFFPGVPLSTSKDLVNWQPAGHVLTRQSQVPLKGQHVSGGIFAPAISYNKKNKTFYMITTNVGAGNFFVKSKDPSKGWSEPIYLKKIDGIDPSFFFDDNGKGYIVHNGPVVGGADYEGQRSIRCFEFDVKGDSIKGDFKEILRGGTHVEARPIWIEGPHLFKKGKFYYLMCAEGGTGGWHSEVILRAKNPMGPWEECPNNPILTQRTGLDPNRKDPVSSAGHADIVEDGKGNWWAVFLACRPYEEDMYNTGRDTYLLPVTWKNGWPEILAKNTPISTVGEKAGLKPNGQNLYSGNFEYTDNFENTMSGSLVMTDKKGNKSEHEITINQHGIDTNRWMFLRDPVDCYKVENGKLTLNLLPGNIYKREPMSAIWARQQHGTFTAETEINFTPRNDKDIAGLALLQKEDHNFVLGKTMKNGKLMITLTRAEKNNVTIASAPIKEGKLKLKVEGHDRYYDFYYAEEGGSWQLLAKGVDASNLSTQKSGGFLGTCIGLYASSNKE</sequence>
<evidence type="ECO:0000259" key="8">
    <source>
        <dbReference type="Pfam" id="PF17851"/>
    </source>
</evidence>
<proteinExistence type="inferred from homology"/>
<dbReference type="SUPFAM" id="SSF49899">
    <property type="entry name" value="Concanavalin A-like lectins/glucanases"/>
    <property type="match status" value="1"/>
</dbReference>
<feature type="active site" description="Proton acceptor" evidence="4">
    <location>
        <position position="57"/>
    </location>
</feature>
<dbReference type="Gene3D" id="2.115.10.20">
    <property type="entry name" value="Glycosyl hydrolase domain, family 43"/>
    <property type="match status" value="1"/>
</dbReference>
<evidence type="ECO:0000256" key="2">
    <source>
        <dbReference type="ARBA" id="ARBA00022801"/>
    </source>
</evidence>
<dbReference type="AlphaFoldDB" id="A0A3R5WKP2"/>
<dbReference type="InterPro" id="IPR006710">
    <property type="entry name" value="Glyco_hydro_43"/>
</dbReference>
<evidence type="ECO:0000256" key="3">
    <source>
        <dbReference type="ARBA" id="ARBA00023295"/>
    </source>
</evidence>
<feature type="domain" description="Beta-xylosidase C-terminal Concanavalin A-like" evidence="8">
    <location>
        <begin position="409"/>
        <end position="572"/>
    </location>
</feature>
<dbReference type="PANTHER" id="PTHR42812:SF12">
    <property type="entry name" value="BETA-XYLOSIDASE-RELATED"/>
    <property type="match status" value="1"/>
</dbReference>
<evidence type="ECO:0000256" key="1">
    <source>
        <dbReference type="ARBA" id="ARBA00009865"/>
    </source>
</evidence>
<dbReference type="PANTHER" id="PTHR42812">
    <property type="entry name" value="BETA-XYLOSIDASE"/>
    <property type="match status" value="1"/>
</dbReference>
<name>A0A3R5WKP2_9BACT</name>
<keyword evidence="2 6" id="KW-0378">Hydrolase</keyword>
<evidence type="ECO:0000256" key="4">
    <source>
        <dbReference type="PIRSR" id="PIRSR606710-1"/>
    </source>
</evidence>
<evidence type="ECO:0000256" key="5">
    <source>
        <dbReference type="PIRSR" id="PIRSR606710-2"/>
    </source>
</evidence>
<dbReference type="CDD" id="cd18617">
    <property type="entry name" value="GH43_XynB-like"/>
    <property type="match status" value="1"/>
</dbReference>
<evidence type="ECO:0000256" key="7">
    <source>
        <dbReference type="SAM" id="SignalP"/>
    </source>
</evidence>
<organism evidence="9 10">
    <name type="scientific">Segatella copri</name>
    <dbReference type="NCBI Taxonomy" id="165179"/>
    <lineage>
        <taxon>Bacteria</taxon>
        <taxon>Pseudomonadati</taxon>
        <taxon>Bacteroidota</taxon>
        <taxon>Bacteroidia</taxon>
        <taxon>Bacteroidales</taxon>
        <taxon>Prevotellaceae</taxon>
        <taxon>Segatella</taxon>
    </lineage>
</organism>
<reference evidence="9 10" key="1">
    <citation type="submission" date="2018-08" db="EMBL/GenBank/DDBJ databases">
        <title>A genome reference for cultivated species of the human gut microbiota.</title>
        <authorList>
            <person name="Zou Y."/>
            <person name="Xue W."/>
            <person name="Luo G."/>
        </authorList>
    </citation>
    <scope>NUCLEOTIDE SEQUENCE [LARGE SCALE GENOMIC DNA]</scope>
    <source>
        <strain evidence="9 10">AF24-12</strain>
    </source>
</reference>
<dbReference type="RefSeq" id="WP_118086220.1">
    <property type="nucleotide sequence ID" value="NZ_QRVA01000059.1"/>
</dbReference>